<gene>
    <name evidence="2" type="ORF">MOC_1390</name>
</gene>
<dbReference type="STRING" id="693986.MOC_1390"/>
<name>A0A089NRH3_9HYPH</name>
<dbReference type="KEGG" id="mor:MOC_1390"/>
<dbReference type="HOGENOM" id="CLU_2700536_0_0_5"/>
<sequence>MPHGPLFAGGVPSVEEGLRLSLPCRAHAEPDTVLDVLPAGRIERDAARRRTARGPRFLRSAHKAGADASAAAG</sequence>
<accession>A0A089NRH3</accession>
<dbReference type="AlphaFoldDB" id="A0A089NRH3"/>
<feature type="region of interest" description="Disordered" evidence="1">
    <location>
        <begin position="46"/>
        <end position="73"/>
    </location>
</feature>
<organism evidence="2 3">
    <name type="scientific">Methylobacterium oryzae CBMB20</name>
    <dbReference type="NCBI Taxonomy" id="693986"/>
    <lineage>
        <taxon>Bacteria</taxon>
        <taxon>Pseudomonadati</taxon>
        <taxon>Pseudomonadota</taxon>
        <taxon>Alphaproteobacteria</taxon>
        <taxon>Hyphomicrobiales</taxon>
        <taxon>Methylobacteriaceae</taxon>
        <taxon>Methylobacterium</taxon>
    </lineage>
</organism>
<proteinExistence type="predicted"/>
<evidence type="ECO:0000256" key="1">
    <source>
        <dbReference type="SAM" id="MobiDB-lite"/>
    </source>
</evidence>
<dbReference type="EMBL" id="CP003811">
    <property type="protein sequence ID" value="AIQ89145.1"/>
    <property type="molecule type" value="Genomic_DNA"/>
</dbReference>
<keyword evidence="3" id="KW-1185">Reference proteome</keyword>
<evidence type="ECO:0000313" key="3">
    <source>
        <dbReference type="Proteomes" id="UP000029492"/>
    </source>
</evidence>
<evidence type="ECO:0000313" key="2">
    <source>
        <dbReference type="EMBL" id="AIQ89145.1"/>
    </source>
</evidence>
<reference evidence="2 3" key="1">
    <citation type="journal article" date="2014" name="PLoS ONE">
        <title>Genome Information of Methylobacterium oryzae, a Plant-Probiotic Methylotroph in the Phyllosphere.</title>
        <authorList>
            <person name="Kwak M.J."/>
            <person name="Jeong H."/>
            <person name="Madhaiyan M."/>
            <person name="Lee Y."/>
            <person name="Sa T.M."/>
            <person name="Oh T.K."/>
            <person name="Kim J.F."/>
        </authorList>
    </citation>
    <scope>NUCLEOTIDE SEQUENCE [LARGE SCALE GENOMIC DNA]</scope>
    <source>
        <strain evidence="2 3">CBMB20</strain>
    </source>
</reference>
<dbReference type="Proteomes" id="UP000029492">
    <property type="component" value="Chromosome"/>
</dbReference>
<protein>
    <submittedName>
        <fullName evidence="2">Protein of unassigned function</fullName>
    </submittedName>
</protein>